<name>A0A7Z2VYW6_9BURK</name>
<evidence type="ECO:0000259" key="4">
    <source>
        <dbReference type="Pfam" id="PF21345"/>
    </source>
</evidence>
<dbReference type="InterPro" id="IPR045793">
    <property type="entry name" value="PcRGLX/YetA-like"/>
</dbReference>
<keyword evidence="7" id="KW-1185">Reference proteome</keyword>
<keyword evidence="2" id="KW-0732">Signal</keyword>
<dbReference type="EMBL" id="CP051685">
    <property type="protein sequence ID" value="QJE01973.1"/>
    <property type="molecule type" value="Genomic_DNA"/>
</dbReference>
<evidence type="ECO:0000259" key="5">
    <source>
        <dbReference type="Pfam" id="PF21346"/>
    </source>
</evidence>
<feature type="compositionally biased region" description="Low complexity" evidence="1">
    <location>
        <begin position="938"/>
        <end position="962"/>
    </location>
</feature>
<dbReference type="InterPro" id="IPR048330">
    <property type="entry name" value="PcRGLX/YetA_2nd"/>
</dbReference>
<evidence type="ECO:0000259" key="3">
    <source>
        <dbReference type="Pfam" id="PF19501"/>
    </source>
</evidence>
<feature type="chain" id="PRO_5031554071" evidence="2">
    <location>
        <begin position="44"/>
        <end position="972"/>
    </location>
</feature>
<dbReference type="AlphaFoldDB" id="A0A7Z2VYW6"/>
<feature type="domain" description="PcRGLX/YetA-like N-terminal RIFT barrel" evidence="3">
    <location>
        <begin position="48"/>
        <end position="116"/>
    </location>
</feature>
<feature type="domain" description="PcRGLX/YetA-like C-terminal alpha/alpha toroid" evidence="5">
    <location>
        <begin position="496"/>
        <end position="929"/>
    </location>
</feature>
<feature type="domain" description="PcRGLX/YetA-like central beta-sandwich" evidence="4">
    <location>
        <begin position="142"/>
        <end position="488"/>
    </location>
</feature>
<evidence type="ECO:0000313" key="6">
    <source>
        <dbReference type="EMBL" id="QJE01973.1"/>
    </source>
</evidence>
<dbReference type="InterPro" id="IPR048329">
    <property type="entry name" value="PcRGLX_1st"/>
</dbReference>
<protein>
    <submittedName>
        <fullName evidence="6">Tat pathway signal sequence domain protein</fullName>
    </submittedName>
</protein>
<dbReference type="InterPro" id="IPR048331">
    <property type="entry name" value="PcRGLX/YetA_3rd"/>
</dbReference>
<dbReference type="Proteomes" id="UP000502415">
    <property type="component" value="Chromosome"/>
</dbReference>
<dbReference type="KEGG" id="mfy:HH212_19725"/>
<dbReference type="PANTHER" id="PTHR40081">
    <property type="entry name" value="CONCANAVALIN A-LIKE LECTIN/GLUCANASE"/>
    <property type="match status" value="1"/>
</dbReference>
<accession>A0A7Z2VYW6</accession>
<evidence type="ECO:0000256" key="1">
    <source>
        <dbReference type="SAM" id="MobiDB-lite"/>
    </source>
</evidence>
<feature type="signal peptide" evidence="2">
    <location>
        <begin position="1"/>
        <end position="43"/>
    </location>
</feature>
<dbReference type="Pfam" id="PF19501">
    <property type="entry name" value="PcRGLX_1st"/>
    <property type="match status" value="1"/>
</dbReference>
<evidence type="ECO:0000313" key="7">
    <source>
        <dbReference type="Proteomes" id="UP000502415"/>
    </source>
</evidence>
<dbReference type="Pfam" id="PF21345">
    <property type="entry name" value="PcRGLX_2nd"/>
    <property type="match status" value="1"/>
</dbReference>
<feature type="region of interest" description="Disordered" evidence="1">
    <location>
        <begin position="935"/>
        <end position="972"/>
    </location>
</feature>
<gene>
    <name evidence="6" type="ORF">HH212_19725</name>
</gene>
<organism evidence="6 7">
    <name type="scientific">Massilia forsythiae</name>
    <dbReference type="NCBI Taxonomy" id="2728020"/>
    <lineage>
        <taxon>Bacteria</taxon>
        <taxon>Pseudomonadati</taxon>
        <taxon>Pseudomonadota</taxon>
        <taxon>Betaproteobacteria</taxon>
        <taxon>Burkholderiales</taxon>
        <taxon>Oxalobacteraceae</taxon>
        <taxon>Telluria group</taxon>
        <taxon>Massilia</taxon>
    </lineage>
</organism>
<reference evidence="6 7" key="1">
    <citation type="submission" date="2020-04" db="EMBL/GenBank/DDBJ databases">
        <title>Genome sequencing of novel species.</title>
        <authorList>
            <person name="Heo J."/>
            <person name="Kim S.-J."/>
            <person name="Kim J.-S."/>
            <person name="Hong S.-B."/>
            <person name="Kwon S.-W."/>
        </authorList>
    </citation>
    <scope>NUCLEOTIDE SEQUENCE [LARGE SCALE GENOMIC DNA]</scope>
    <source>
        <strain evidence="6 7">GN2-R2</strain>
    </source>
</reference>
<evidence type="ECO:0000256" key="2">
    <source>
        <dbReference type="SAM" id="SignalP"/>
    </source>
</evidence>
<sequence>MTTAPTTKNVRRQCGSRATGLRARVAGAALLCASAALVPAAAAAPLEATVNWVGDAPAVRGGVSWGVPFAQGAAHKEQAFTLRGPDGKALPLQSWPLAYWPDGSLKFGGFATVTNAPGPYVIAAADTAQAPAAPAAALGVVKGDGFIDIDTGAARVRVGMRGADLVRSITVAGREVARNGRLVGLLQQGPDPEEGAMPARAAFASQIDKVTLEQSGPVRAVVKIEGRHKLARGGRAWLPFSLRLYLYAGDPAIRVVHTFVYDGDQRKDFIRALGLRFSVPLREDVYNRHVAFGGQDGGLWMESLQPGDLNADPRQVAGRRIDGGRFYGHKDKEQLAIWSDYRLTQPSPNGFNIVKRTGAASSWVFADAGRRASGLAFVGDVSGGLAISVKDFWQSYPSGFDVRHAASPGADDKPGTGAGVAELTAWLWSPDAPAMDMRHYATRAHGLGATYEDVQPGNSVAYGVARTSEFTITPTAAVPARSELAALARAGGVRALLSASPAAIRAAGVFGVWSPVDRSTPARAAVEDKLDAVLAFYQRQQDERHWYGFWTYGDFIHSYNFKRHVWNYDHGGYAWDNTELGTPLWLWASYLRSGRADLFRTAEALARNTSETNVYHLGPMLGLGSRHNVVKWGDGSKEGRISQAAHWRPFYYLTTDERIGDVMREQLQADRAMVRYDPMRLAQPVLPQDPKYPGRIRLGPDWYVLAGNWMTEWERSGDVKWRDRILAGVDSILQMPYWLRSGVRNGLNPDLGGGRIGPLKGRGSMTVGYDPASGKLMPIPDPVEHAQVPVLYNLSTIQGGAEVMFELVPLLGRKDFATAWLQYARLGEAPAEVLLKDKTTGIEGAGAEYVEKAQGGPRLAAYAYAQTKNPAFARIAVANMARWRGAAPVALGGADVLNPTDEAAGVSTNDAAQSGLTMIESLALLGDALPDELPPVPAVADRGGAGAPPAAGAAAGMPPRVATPTAGPAGQR</sequence>
<dbReference type="PANTHER" id="PTHR40081:SF1">
    <property type="entry name" value="TAT PATHWAY SIGNAL SEQUENCE DOMAIN PROTEIN"/>
    <property type="match status" value="1"/>
</dbReference>
<proteinExistence type="predicted"/>
<dbReference type="RefSeq" id="WP_170204060.1">
    <property type="nucleotide sequence ID" value="NZ_CP051685.1"/>
</dbReference>
<dbReference type="Pfam" id="PF21346">
    <property type="entry name" value="PcRGLX_3rd"/>
    <property type="match status" value="1"/>
</dbReference>